<keyword evidence="10" id="KW-1185">Reference proteome</keyword>
<dbReference type="GO" id="GO:0032543">
    <property type="term" value="P:mitochondrial translation"/>
    <property type="evidence" value="ECO:0007669"/>
    <property type="project" value="TreeGrafter"/>
</dbReference>
<accession>A0A556V8Q7</accession>
<keyword evidence="5" id="KW-0067">ATP-binding</keyword>
<dbReference type="GO" id="GO:0006429">
    <property type="term" value="P:leucyl-tRNA aminoacylation"/>
    <property type="evidence" value="ECO:0007669"/>
    <property type="project" value="InterPro"/>
</dbReference>
<evidence type="ECO:0000256" key="7">
    <source>
        <dbReference type="ARBA" id="ARBA00023146"/>
    </source>
</evidence>
<evidence type="ECO:0000256" key="4">
    <source>
        <dbReference type="ARBA" id="ARBA00022741"/>
    </source>
</evidence>
<dbReference type="PANTHER" id="PTHR43740">
    <property type="entry name" value="LEUCYL-TRNA SYNTHETASE"/>
    <property type="match status" value="1"/>
</dbReference>
<dbReference type="SUPFAM" id="SSF52374">
    <property type="entry name" value="Nucleotidylyl transferase"/>
    <property type="match status" value="1"/>
</dbReference>
<organism evidence="9 10">
    <name type="scientific">Bagarius yarrelli</name>
    <name type="common">Goonch</name>
    <name type="synonym">Bagrus yarrelli</name>
    <dbReference type="NCBI Taxonomy" id="175774"/>
    <lineage>
        <taxon>Eukaryota</taxon>
        <taxon>Metazoa</taxon>
        <taxon>Chordata</taxon>
        <taxon>Craniata</taxon>
        <taxon>Vertebrata</taxon>
        <taxon>Euteleostomi</taxon>
        <taxon>Actinopterygii</taxon>
        <taxon>Neopterygii</taxon>
        <taxon>Teleostei</taxon>
        <taxon>Ostariophysi</taxon>
        <taxon>Siluriformes</taxon>
        <taxon>Sisoridae</taxon>
        <taxon>Sisorinae</taxon>
        <taxon>Bagarius</taxon>
    </lineage>
</organism>
<evidence type="ECO:0000256" key="1">
    <source>
        <dbReference type="ARBA" id="ARBA00005594"/>
    </source>
</evidence>
<gene>
    <name evidence="9" type="ORF">Baya_14389</name>
</gene>
<dbReference type="InterPro" id="IPR002302">
    <property type="entry name" value="Leu-tRNA-ligase"/>
</dbReference>
<reference evidence="9 10" key="1">
    <citation type="journal article" date="2019" name="Genome Biol. Evol.">
        <title>Whole-Genome Sequencing of the Giant Devil Catfish, Bagarius yarrelli.</title>
        <authorList>
            <person name="Jiang W."/>
            <person name="Lv Y."/>
            <person name="Cheng L."/>
            <person name="Yang K."/>
            <person name="Chao B."/>
            <person name="Wang X."/>
            <person name="Li Y."/>
            <person name="Pan X."/>
            <person name="You X."/>
            <person name="Zhang Y."/>
            <person name="Yang J."/>
            <person name="Li J."/>
            <person name="Zhang X."/>
            <person name="Liu S."/>
            <person name="Sun C."/>
            <person name="Yang J."/>
            <person name="Shi Q."/>
        </authorList>
    </citation>
    <scope>NUCLEOTIDE SEQUENCE [LARGE SCALE GENOMIC DNA]</scope>
    <source>
        <strain evidence="9">JWS20170419001</strain>
        <tissue evidence="9">Muscle</tissue>
    </source>
</reference>
<name>A0A556V8Q7_BAGYA</name>
<dbReference type="EMBL" id="VCAZ01000161">
    <property type="protein sequence ID" value="TTA40562.1"/>
    <property type="molecule type" value="Genomic_DNA"/>
</dbReference>
<dbReference type="PROSITE" id="PS00178">
    <property type="entry name" value="AA_TRNA_LIGASE_I"/>
    <property type="match status" value="1"/>
</dbReference>
<protein>
    <recommendedName>
        <fullName evidence="2">leucine--tRNA ligase</fullName>
        <ecNumber evidence="2">6.1.1.4</ecNumber>
    </recommendedName>
</protein>
<evidence type="ECO:0000256" key="5">
    <source>
        <dbReference type="ARBA" id="ARBA00022840"/>
    </source>
</evidence>
<keyword evidence="3 9" id="KW-0436">Ligase</keyword>
<dbReference type="InterPro" id="IPR001412">
    <property type="entry name" value="aa-tRNA-synth_I_CS"/>
</dbReference>
<sequence>MHETCQFAVGLLKRTGCRRPWFLQAIPAIRVGIRSVFSESGVWERDYRADTRRRVETWWHQRIQQQWHKEMKEQSTQKKKKFYVLSMFPYPSGRLHMGHVRVYTISDTIAHFQRMRGHKHGHSGSSTLLSPLSLLRKIRESERESTAEGLNSVMAKHTHSCFGTQVCTYVAVMSMTAAEVDSTGQCRMYLANIKENKMMH</sequence>
<keyword evidence="4" id="KW-0547">Nucleotide-binding</keyword>
<proteinExistence type="inferred from homology"/>
<dbReference type="EC" id="6.1.1.4" evidence="2"/>
<dbReference type="Gene3D" id="3.40.50.620">
    <property type="entry name" value="HUPs"/>
    <property type="match status" value="1"/>
</dbReference>
<feature type="domain" description="Aminoacyl-tRNA synthetase class Ia" evidence="8">
    <location>
        <begin position="64"/>
        <end position="119"/>
    </location>
</feature>
<dbReference type="Pfam" id="PF00133">
    <property type="entry name" value="tRNA-synt_1"/>
    <property type="match status" value="1"/>
</dbReference>
<keyword evidence="7" id="KW-0030">Aminoacyl-tRNA synthetase</keyword>
<dbReference type="AlphaFoldDB" id="A0A556V8Q7"/>
<evidence type="ECO:0000256" key="6">
    <source>
        <dbReference type="ARBA" id="ARBA00022917"/>
    </source>
</evidence>
<dbReference type="GO" id="GO:0004823">
    <property type="term" value="F:leucine-tRNA ligase activity"/>
    <property type="evidence" value="ECO:0007669"/>
    <property type="project" value="UniProtKB-EC"/>
</dbReference>
<dbReference type="OrthoDB" id="15954at2759"/>
<comment type="caution">
    <text evidence="9">The sequence shown here is derived from an EMBL/GenBank/DDBJ whole genome shotgun (WGS) entry which is preliminary data.</text>
</comment>
<comment type="similarity">
    <text evidence="1">Belongs to the class-I aminoacyl-tRNA synthetase family.</text>
</comment>
<dbReference type="GO" id="GO:0005739">
    <property type="term" value="C:mitochondrion"/>
    <property type="evidence" value="ECO:0007669"/>
    <property type="project" value="TreeGrafter"/>
</dbReference>
<dbReference type="InterPro" id="IPR002300">
    <property type="entry name" value="aa-tRNA-synth_Ia"/>
</dbReference>
<evidence type="ECO:0000313" key="10">
    <source>
        <dbReference type="Proteomes" id="UP000319801"/>
    </source>
</evidence>
<evidence type="ECO:0000256" key="3">
    <source>
        <dbReference type="ARBA" id="ARBA00022598"/>
    </source>
</evidence>
<dbReference type="GO" id="GO:0005524">
    <property type="term" value="F:ATP binding"/>
    <property type="evidence" value="ECO:0007669"/>
    <property type="project" value="UniProtKB-KW"/>
</dbReference>
<evidence type="ECO:0000313" key="9">
    <source>
        <dbReference type="EMBL" id="TTA40562.1"/>
    </source>
</evidence>
<dbReference type="PANTHER" id="PTHR43740:SF2">
    <property type="entry name" value="LEUCINE--TRNA LIGASE, MITOCHONDRIAL"/>
    <property type="match status" value="1"/>
</dbReference>
<dbReference type="InterPro" id="IPR014729">
    <property type="entry name" value="Rossmann-like_a/b/a_fold"/>
</dbReference>
<evidence type="ECO:0000259" key="8">
    <source>
        <dbReference type="Pfam" id="PF00133"/>
    </source>
</evidence>
<evidence type="ECO:0000256" key="2">
    <source>
        <dbReference type="ARBA" id="ARBA00013164"/>
    </source>
</evidence>
<dbReference type="Proteomes" id="UP000319801">
    <property type="component" value="Unassembled WGS sequence"/>
</dbReference>
<keyword evidence="6" id="KW-0648">Protein biosynthesis</keyword>